<dbReference type="AlphaFoldDB" id="G3H2K7"/>
<dbReference type="InParanoid" id="G3H2K7"/>
<dbReference type="Proteomes" id="UP000001075">
    <property type="component" value="Unassembled WGS sequence"/>
</dbReference>
<protein>
    <submittedName>
        <fullName evidence="1">Uncharacterized protein</fullName>
    </submittedName>
</protein>
<evidence type="ECO:0000313" key="1">
    <source>
        <dbReference type="EMBL" id="EGV94731.1"/>
    </source>
</evidence>
<gene>
    <name evidence="1" type="ORF">I79_004422</name>
</gene>
<dbReference type="EMBL" id="JH000116">
    <property type="protein sequence ID" value="EGV94731.1"/>
    <property type="molecule type" value="Genomic_DNA"/>
</dbReference>
<proteinExistence type="predicted"/>
<organism evidence="1 2">
    <name type="scientific">Cricetulus griseus</name>
    <name type="common">Chinese hamster</name>
    <name type="synonym">Cricetulus barabensis griseus</name>
    <dbReference type="NCBI Taxonomy" id="10029"/>
    <lineage>
        <taxon>Eukaryota</taxon>
        <taxon>Metazoa</taxon>
        <taxon>Chordata</taxon>
        <taxon>Craniata</taxon>
        <taxon>Vertebrata</taxon>
        <taxon>Euteleostomi</taxon>
        <taxon>Mammalia</taxon>
        <taxon>Eutheria</taxon>
        <taxon>Euarchontoglires</taxon>
        <taxon>Glires</taxon>
        <taxon>Rodentia</taxon>
        <taxon>Myomorpha</taxon>
        <taxon>Muroidea</taxon>
        <taxon>Cricetidae</taxon>
        <taxon>Cricetinae</taxon>
        <taxon>Cricetulus</taxon>
    </lineage>
</organism>
<sequence length="83" mass="9352">MGAEGLSWPPRTSVRTWHTNKHIQNTSFKNQIIFKNNKSKQIILDIKRATTAREMAQQIRALAAFPKDLGSIPSTHIAAQNLL</sequence>
<accession>G3H2K7</accession>
<name>G3H2K7_CRIGR</name>
<evidence type="ECO:0000313" key="2">
    <source>
        <dbReference type="Proteomes" id="UP000001075"/>
    </source>
</evidence>
<reference evidence="2" key="1">
    <citation type="journal article" date="2011" name="Nat. Biotechnol.">
        <title>The genomic sequence of the Chinese hamster ovary (CHO)-K1 cell line.</title>
        <authorList>
            <person name="Xu X."/>
            <person name="Nagarajan H."/>
            <person name="Lewis N.E."/>
            <person name="Pan S."/>
            <person name="Cai Z."/>
            <person name="Liu X."/>
            <person name="Chen W."/>
            <person name="Xie M."/>
            <person name="Wang W."/>
            <person name="Hammond S."/>
            <person name="Andersen M.R."/>
            <person name="Neff N."/>
            <person name="Passarelli B."/>
            <person name="Koh W."/>
            <person name="Fan H.C."/>
            <person name="Wang J."/>
            <person name="Gui Y."/>
            <person name="Lee K.H."/>
            <person name="Betenbaugh M.J."/>
            <person name="Quake S.R."/>
            <person name="Famili I."/>
            <person name="Palsson B.O."/>
            <person name="Wang J."/>
        </authorList>
    </citation>
    <scope>NUCLEOTIDE SEQUENCE [LARGE SCALE GENOMIC DNA]</scope>
    <source>
        <strain evidence="2">CHO K1 cell line</strain>
    </source>
</reference>